<protein>
    <submittedName>
        <fullName evidence="2">Uncharacterized protein</fullName>
    </submittedName>
</protein>
<gene>
    <name evidence="2" type="ORF">Fmac_008330</name>
</gene>
<dbReference type="Proteomes" id="UP001603857">
    <property type="component" value="Unassembled WGS sequence"/>
</dbReference>
<evidence type="ECO:0000313" key="3">
    <source>
        <dbReference type="Proteomes" id="UP001603857"/>
    </source>
</evidence>
<organism evidence="2 3">
    <name type="scientific">Flemingia macrophylla</name>
    <dbReference type="NCBI Taxonomy" id="520843"/>
    <lineage>
        <taxon>Eukaryota</taxon>
        <taxon>Viridiplantae</taxon>
        <taxon>Streptophyta</taxon>
        <taxon>Embryophyta</taxon>
        <taxon>Tracheophyta</taxon>
        <taxon>Spermatophyta</taxon>
        <taxon>Magnoliopsida</taxon>
        <taxon>eudicotyledons</taxon>
        <taxon>Gunneridae</taxon>
        <taxon>Pentapetalae</taxon>
        <taxon>rosids</taxon>
        <taxon>fabids</taxon>
        <taxon>Fabales</taxon>
        <taxon>Fabaceae</taxon>
        <taxon>Papilionoideae</taxon>
        <taxon>50 kb inversion clade</taxon>
        <taxon>NPAAA clade</taxon>
        <taxon>indigoferoid/millettioid clade</taxon>
        <taxon>Phaseoleae</taxon>
        <taxon>Flemingia</taxon>
    </lineage>
</organism>
<proteinExistence type="predicted"/>
<dbReference type="EMBL" id="JBGMDY010000003">
    <property type="protein sequence ID" value="KAL2340390.1"/>
    <property type="molecule type" value="Genomic_DNA"/>
</dbReference>
<name>A0ABD1MX48_9FABA</name>
<keyword evidence="3" id="KW-1185">Reference proteome</keyword>
<reference evidence="2 3" key="1">
    <citation type="submission" date="2024-08" db="EMBL/GenBank/DDBJ databases">
        <title>Insights into the chromosomal genome structure of Flemingia macrophylla.</title>
        <authorList>
            <person name="Ding Y."/>
            <person name="Zhao Y."/>
            <person name="Bi W."/>
            <person name="Wu M."/>
            <person name="Zhao G."/>
            <person name="Gong Y."/>
            <person name="Li W."/>
            <person name="Zhang P."/>
        </authorList>
    </citation>
    <scope>NUCLEOTIDE SEQUENCE [LARGE SCALE GENOMIC DNA]</scope>
    <source>
        <strain evidence="2">DYQJB</strain>
        <tissue evidence="2">Leaf</tissue>
    </source>
</reference>
<sequence length="127" mass="14140">MSVKAIGIAIKRTLEGANQVVVKKVKAKVKKVKVKVKKVKVKVCNELQTKKGKQAQQGLTKELIQGKLIWPEANQNKNALIISKHACESRSIKQSQDKATMQVIKRHNTQERTDSGSNAHTGYICHN</sequence>
<evidence type="ECO:0000313" key="2">
    <source>
        <dbReference type="EMBL" id="KAL2340390.1"/>
    </source>
</evidence>
<feature type="region of interest" description="Disordered" evidence="1">
    <location>
        <begin position="108"/>
        <end position="127"/>
    </location>
</feature>
<accession>A0ABD1MX48</accession>
<evidence type="ECO:0000256" key="1">
    <source>
        <dbReference type="SAM" id="MobiDB-lite"/>
    </source>
</evidence>
<dbReference type="AlphaFoldDB" id="A0ABD1MX48"/>
<comment type="caution">
    <text evidence="2">The sequence shown here is derived from an EMBL/GenBank/DDBJ whole genome shotgun (WGS) entry which is preliminary data.</text>
</comment>